<reference evidence="4" key="1">
    <citation type="submission" date="2023-03" db="EMBL/GenBank/DDBJ databases">
        <title>Lomoglobus Profundus gen. nov., sp. nov., a novel member of the phylum Verrucomicrobia, isolated from deep-marine sediment of South China Sea.</title>
        <authorList>
            <person name="Ahmad T."/>
            <person name="Ishaq S.E."/>
            <person name="Wang F."/>
        </authorList>
    </citation>
    <scope>NUCLEOTIDE SEQUENCE</scope>
    <source>
        <strain evidence="4">LMO-M01</strain>
    </source>
</reference>
<dbReference type="KEGG" id="slom:PXH66_10395"/>
<dbReference type="EMBL" id="CP119075">
    <property type="protein sequence ID" value="WED67259.1"/>
    <property type="molecule type" value="Genomic_DNA"/>
</dbReference>
<keyword evidence="5" id="KW-1185">Reference proteome</keyword>
<dbReference type="PANTHER" id="PTHR37836:SF2">
    <property type="entry name" value="DUF4038 DOMAIN-CONTAINING PROTEIN"/>
    <property type="match status" value="1"/>
</dbReference>
<evidence type="ECO:0000259" key="2">
    <source>
        <dbReference type="Pfam" id="PF13204"/>
    </source>
</evidence>
<gene>
    <name evidence="4" type="ORF">PXH66_10395</name>
</gene>
<dbReference type="Proteomes" id="UP001218638">
    <property type="component" value="Chromosome"/>
</dbReference>
<dbReference type="InterPro" id="IPR032260">
    <property type="entry name" value="DUF5060"/>
</dbReference>
<dbReference type="PANTHER" id="PTHR37836">
    <property type="entry name" value="LMO1036 PROTEIN"/>
    <property type="match status" value="1"/>
</dbReference>
<evidence type="ECO:0000259" key="3">
    <source>
        <dbReference type="Pfam" id="PF16586"/>
    </source>
</evidence>
<dbReference type="InterPro" id="IPR013783">
    <property type="entry name" value="Ig-like_fold"/>
</dbReference>
<accession>A0AAF0I5E9</accession>
<dbReference type="Gene3D" id="2.60.40.10">
    <property type="entry name" value="Immunoglobulins"/>
    <property type="match status" value="1"/>
</dbReference>
<dbReference type="Pfam" id="PF16586">
    <property type="entry name" value="DUF5060"/>
    <property type="match status" value="1"/>
</dbReference>
<dbReference type="RefSeq" id="WP_330928167.1">
    <property type="nucleotide sequence ID" value="NZ_CP119075.1"/>
</dbReference>
<protein>
    <submittedName>
        <fullName evidence="4">DUF5060 domain-containing protein</fullName>
    </submittedName>
</protein>
<proteinExistence type="predicted"/>
<dbReference type="AlphaFoldDB" id="A0AAF0I5E9"/>
<name>A0AAF0I5E9_9BACT</name>
<dbReference type="InterPro" id="IPR025277">
    <property type="entry name" value="Apiosidase-like_cat_dom"/>
</dbReference>
<dbReference type="Gene3D" id="3.20.20.80">
    <property type="entry name" value="Glycosidases"/>
    <property type="match status" value="1"/>
</dbReference>
<evidence type="ECO:0000256" key="1">
    <source>
        <dbReference type="SAM" id="MobiDB-lite"/>
    </source>
</evidence>
<feature type="region of interest" description="Disordered" evidence="1">
    <location>
        <begin position="612"/>
        <end position="641"/>
    </location>
</feature>
<evidence type="ECO:0000313" key="4">
    <source>
        <dbReference type="EMBL" id="WED67259.1"/>
    </source>
</evidence>
<dbReference type="Pfam" id="PF13204">
    <property type="entry name" value="Apiosidase"/>
    <property type="match status" value="1"/>
</dbReference>
<organism evidence="4 5">
    <name type="scientific">Synoicihabitans lomoniglobus</name>
    <dbReference type="NCBI Taxonomy" id="2909285"/>
    <lineage>
        <taxon>Bacteria</taxon>
        <taxon>Pseudomonadati</taxon>
        <taxon>Verrucomicrobiota</taxon>
        <taxon>Opitutia</taxon>
        <taxon>Opitutales</taxon>
        <taxon>Opitutaceae</taxon>
        <taxon>Synoicihabitans</taxon>
    </lineage>
</organism>
<sequence length="641" mass="71747">MPSRSLRRLFGVLLSLTLFTPLTRAVLQSGEVHVWELQEIQLQASGDYANPYADVTCWIDLEGPGFAKRVYGFWDGGQTFRVRFVAPTVGEWTWTTGSNQADDNGLNSGQGSLRAVAWTDAELAENPNRRGFVRATPNGRALQYADGAPFFWLGDTWLAGATWRLPVTGRPAAADYVPGPGISFEEAVAWRKRQGFNSVSLIAAFPNWAADHRGATYANADGVYLRNAWEKFGHWAARGEITTADGAITTGKDMHDELGNRPFEVFDDRDGLADFDRIVPAYFRSLDRKMAHLSDEGFVPFLETIRRDNAPAWKAYFDFNESYARFVQYLISRYGAYNMVFSGIHLDWIPENYSLTEQEFNEALTYHHAKYGPMPFGQPYTTLIDSTTYRRFGHGDDCPWLTMHTVGNKPRNHAIYDFIEESFHLPNPYPVANLEPYYAGWNHDINRPGGETPDPGSPRDDYFARAQMYGSVLSGGLAGHVYGTAAYDVTSTGEPAGWRPHIWTALRYRSGGQMQHLRDFVLSAGDTAYTELIPASDDLHPRKSPHSIDDGLDGWSFMMRAPAGDAALLYFEMGAVGTTLHGLRSAQNFQWRWFNPRTGEWGQPIHLRSDADGHLASPDFPAGGQSRETTVDWAAQLSPRS</sequence>
<evidence type="ECO:0000313" key="5">
    <source>
        <dbReference type="Proteomes" id="UP001218638"/>
    </source>
</evidence>
<feature type="domain" description="DUF5060" evidence="3">
    <location>
        <begin position="31"/>
        <end position="99"/>
    </location>
</feature>
<feature type="domain" description="Apiosidase-like catalytic" evidence="2">
    <location>
        <begin position="137"/>
        <end position="523"/>
    </location>
</feature>